<dbReference type="AlphaFoldDB" id="A0A699T1V9"/>
<evidence type="ECO:0000313" key="2">
    <source>
        <dbReference type="EMBL" id="GFD04432.1"/>
    </source>
</evidence>
<name>A0A699T1V9_TANCI</name>
<dbReference type="EMBL" id="BKCJ011211693">
    <property type="protein sequence ID" value="GFD04432.1"/>
    <property type="molecule type" value="Genomic_DNA"/>
</dbReference>
<organism evidence="2">
    <name type="scientific">Tanacetum cinerariifolium</name>
    <name type="common">Dalmatian daisy</name>
    <name type="synonym">Chrysanthemum cinerariifolium</name>
    <dbReference type="NCBI Taxonomy" id="118510"/>
    <lineage>
        <taxon>Eukaryota</taxon>
        <taxon>Viridiplantae</taxon>
        <taxon>Streptophyta</taxon>
        <taxon>Embryophyta</taxon>
        <taxon>Tracheophyta</taxon>
        <taxon>Spermatophyta</taxon>
        <taxon>Magnoliopsida</taxon>
        <taxon>eudicotyledons</taxon>
        <taxon>Gunneridae</taxon>
        <taxon>Pentapetalae</taxon>
        <taxon>asterids</taxon>
        <taxon>campanulids</taxon>
        <taxon>Asterales</taxon>
        <taxon>Asteraceae</taxon>
        <taxon>Asteroideae</taxon>
        <taxon>Anthemideae</taxon>
        <taxon>Anthemidinae</taxon>
        <taxon>Tanacetum</taxon>
    </lineage>
</organism>
<reference evidence="2" key="1">
    <citation type="journal article" date="2019" name="Sci. Rep.">
        <title>Draft genome of Tanacetum cinerariifolium, the natural source of mosquito coil.</title>
        <authorList>
            <person name="Yamashiro T."/>
            <person name="Shiraishi A."/>
            <person name="Satake H."/>
            <person name="Nakayama K."/>
        </authorList>
    </citation>
    <scope>NUCLEOTIDE SEQUENCE</scope>
</reference>
<accession>A0A699T1V9</accession>
<evidence type="ECO:0000256" key="1">
    <source>
        <dbReference type="SAM" id="MobiDB-lite"/>
    </source>
</evidence>
<proteinExistence type="predicted"/>
<protein>
    <submittedName>
        <fullName evidence="2">Uncharacterized protein</fullName>
    </submittedName>
</protein>
<comment type="caution">
    <text evidence="2">The sequence shown here is derived from an EMBL/GenBank/DDBJ whole genome shotgun (WGS) entry which is preliminary data.</text>
</comment>
<feature type="non-terminal residue" evidence="2">
    <location>
        <position position="93"/>
    </location>
</feature>
<gene>
    <name evidence="2" type="ORF">Tci_876401</name>
</gene>
<feature type="region of interest" description="Disordered" evidence="1">
    <location>
        <begin position="62"/>
        <end position="93"/>
    </location>
</feature>
<sequence length="93" mass="10361">MNKPSLQTRIENITSLRTQNDGYKIEIANHTRRYLELSKESTHSRNTSNEKIAALNDEIAKMKPSGSGTNVSGRKTPEKPKVLTPGMYAISSK</sequence>